<dbReference type="SUPFAM" id="SSF55681">
    <property type="entry name" value="Class II aaRS and biotin synthetases"/>
    <property type="match status" value="1"/>
</dbReference>
<protein>
    <submittedName>
        <fullName evidence="2">Class II aaRS and biotin synthetase</fullName>
    </submittedName>
</protein>
<dbReference type="AlphaFoldDB" id="A0A1A0HGD9"/>
<dbReference type="InterPro" id="IPR045864">
    <property type="entry name" value="aa-tRNA-synth_II/BPL/LPL"/>
</dbReference>
<dbReference type="Proteomes" id="UP000092555">
    <property type="component" value="Unassembled WGS sequence"/>
</dbReference>
<reference evidence="2 3" key="1">
    <citation type="submission" date="2016-05" db="EMBL/GenBank/DDBJ databases">
        <title>Comparative genomics of biotechnologically important yeasts.</title>
        <authorList>
            <consortium name="DOE Joint Genome Institute"/>
            <person name="Riley R."/>
            <person name="Haridas S."/>
            <person name="Wolfe K.H."/>
            <person name="Lopes M.R."/>
            <person name="Hittinger C.T."/>
            <person name="Goker M."/>
            <person name="Salamov A."/>
            <person name="Wisecaver J."/>
            <person name="Long T.M."/>
            <person name="Aerts A.L."/>
            <person name="Barry K."/>
            <person name="Choi C."/>
            <person name="Clum A."/>
            <person name="Coughlan A.Y."/>
            <person name="Deshpande S."/>
            <person name="Douglass A.P."/>
            <person name="Hanson S.J."/>
            <person name="Klenk H.-P."/>
            <person name="LaButti K."/>
            <person name="Lapidus A."/>
            <person name="Lindquist E."/>
            <person name="Lipzen A."/>
            <person name="Meier-kolthoff J.P."/>
            <person name="Ohm R.A."/>
            <person name="Otillar R.P."/>
            <person name="Pangilinan J."/>
            <person name="Peng Y."/>
            <person name="Rokas A."/>
            <person name="Rosa C.A."/>
            <person name="Scheuner C."/>
            <person name="Sibirny A.A."/>
            <person name="Slot J.C."/>
            <person name="Stielow J.B."/>
            <person name="Sun H."/>
            <person name="Kurtzman C.P."/>
            <person name="Blackwell M."/>
            <person name="Grigoriev I.V."/>
            <person name="Jeffries T.W."/>
        </authorList>
    </citation>
    <scope>NUCLEOTIDE SEQUENCE [LARGE SCALE GENOMIC DNA]</scope>
    <source>
        <strain evidence="2 3">NRRL YB-4993</strain>
    </source>
</reference>
<dbReference type="GeneID" id="30028423"/>
<dbReference type="EMBL" id="LXTC01000001">
    <property type="protein sequence ID" value="OBA23071.1"/>
    <property type="molecule type" value="Genomic_DNA"/>
</dbReference>
<dbReference type="OrthoDB" id="10250105at2759"/>
<dbReference type="Gene3D" id="3.30.930.10">
    <property type="entry name" value="Bira Bifunctional Protein, Domain 2"/>
    <property type="match status" value="1"/>
</dbReference>
<dbReference type="InterPro" id="IPR029062">
    <property type="entry name" value="Class_I_gatase-like"/>
</dbReference>
<gene>
    <name evidence="2" type="ORF">METBIDRAFT_29612</name>
</gene>
<sequence length="692" mass="75400">MNVLVYSGKGSTTEGVRHTVELLRQHLSPYYAVITVSEQALLHDPWMSKTAMLVMPGGADLPYCGLLNGPGNRRIQQYVRAGGRFLGFCAGGYYASLRCEFQVGDPAMEVSGPRELAFFPGTCRGCVYEGFVYESHQGARAVPLAVNTAALGALGAPAHTVVYYNGGGVFADASQHRGVEVLARYAGATDLRDGSGDMAAAVYCKYGKGAVVLSGVHPEYTPLLMRPAAGDTHFLGIVAALRATDDLRARFLAACLGKTGLRTNDDPASTVPRITPLYMAAHLEPRRAQMVVAALRANMDFVAPNTFEDAHDTFVLHGEDDGVQDYMLAADSAGAPELLEALTAGAKHIKAYTSAALPEPRLTPYFDMRLYFDSLARLHAHSAAPPEDRDFGSLLCYGEVVSSTNTLLDANPNWLRHLPTGFTLTASTQVAGRGRGGNVWVNPRGVMATSVLFRVAHDAQKNFNIVTLQYLCALAMIELILGYGGALQGQAAGYEDMPLRLKWPNDMYALKPEFFSAPSDKNDTSSTVDGDEQKWAKVSGALVNSQFINGEFYLVWGCGVNVLNEAPTTSLNSVLEKLNEIRAQKGLAPLPPYNHEMLLAKTLFTLGQFFNVFKKSGLLPFLSLYYKRWFHLDQRVRLDKDGSGNTRECVIKGITSDYGLLVAEDIRTRETLELQPDGNSFDIFKGLVYKKR</sequence>
<dbReference type="Pfam" id="PF09825">
    <property type="entry name" value="BPL_N"/>
    <property type="match status" value="1"/>
</dbReference>
<comment type="caution">
    <text evidence="2">The sequence shown here is derived from an EMBL/GenBank/DDBJ whole genome shotgun (WGS) entry which is preliminary data.</text>
</comment>
<dbReference type="Pfam" id="PF03099">
    <property type="entry name" value="BPL_LplA_LipB"/>
    <property type="match status" value="1"/>
</dbReference>
<dbReference type="SUPFAM" id="SSF52317">
    <property type="entry name" value="Class I glutamine amidotransferase-like"/>
    <property type="match status" value="1"/>
</dbReference>
<proteinExistence type="predicted"/>
<accession>A0A1A0HGD9</accession>
<feature type="domain" description="BPL/LPL catalytic" evidence="1">
    <location>
        <begin position="380"/>
        <end position="614"/>
    </location>
</feature>
<dbReference type="PROSITE" id="PS51733">
    <property type="entry name" value="BPL_LPL_CATALYTIC"/>
    <property type="match status" value="1"/>
</dbReference>
<keyword evidence="3" id="KW-1185">Reference proteome</keyword>
<dbReference type="PANTHER" id="PTHR12835">
    <property type="entry name" value="BIOTIN PROTEIN LIGASE"/>
    <property type="match status" value="1"/>
</dbReference>
<dbReference type="InterPro" id="IPR019197">
    <property type="entry name" value="Biotin-prot_ligase_N"/>
</dbReference>
<dbReference type="GO" id="GO:0005737">
    <property type="term" value="C:cytoplasm"/>
    <property type="evidence" value="ECO:0007669"/>
    <property type="project" value="TreeGrafter"/>
</dbReference>
<dbReference type="RefSeq" id="XP_018713552.1">
    <property type="nucleotide sequence ID" value="XM_018855447.1"/>
</dbReference>
<evidence type="ECO:0000313" key="3">
    <source>
        <dbReference type="Proteomes" id="UP000092555"/>
    </source>
</evidence>
<dbReference type="InterPro" id="IPR004143">
    <property type="entry name" value="BPL_LPL_catalytic"/>
</dbReference>
<organism evidence="2 3">
    <name type="scientific">Metschnikowia bicuspidata var. bicuspidata NRRL YB-4993</name>
    <dbReference type="NCBI Taxonomy" id="869754"/>
    <lineage>
        <taxon>Eukaryota</taxon>
        <taxon>Fungi</taxon>
        <taxon>Dikarya</taxon>
        <taxon>Ascomycota</taxon>
        <taxon>Saccharomycotina</taxon>
        <taxon>Pichiomycetes</taxon>
        <taxon>Metschnikowiaceae</taxon>
        <taxon>Metschnikowia</taxon>
    </lineage>
</organism>
<dbReference type="CDD" id="cd03144">
    <property type="entry name" value="GATase1_ScBLP_like"/>
    <property type="match status" value="1"/>
</dbReference>
<dbReference type="STRING" id="869754.A0A1A0HGD9"/>
<evidence type="ECO:0000259" key="1">
    <source>
        <dbReference type="PROSITE" id="PS51733"/>
    </source>
</evidence>
<dbReference type="GO" id="GO:0004077">
    <property type="term" value="F:biotin--[biotin carboxyl-carrier protein] ligase activity"/>
    <property type="evidence" value="ECO:0007669"/>
    <property type="project" value="TreeGrafter"/>
</dbReference>
<name>A0A1A0HGD9_9ASCO</name>
<evidence type="ECO:0000313" key="2">
    <source>
        <dbReference type="EMBL" id="OBA23071.1"/>
    </source>
</evidence>
<dbReference type="PANTHER" id="PTHR12835:SF5">
    <property type="entry name" value="BIOTIN--PROTEIN LIGASE"/>
    <property type="match status" value="1"/>
</dbReference>